<organism evidence="1 2">
    <name type="scientific">Fraxinus pennsylvanica</name>
    <dbReference type="NCBI Taxonomy" id="56036"/>
    <lineage>
        <taxon>Eukaryota</taxon>
        <taxon>Viridiplantae</taxon>
        <taxon>Streptophyta</taxon>
        <taxon>Embryophyta</taxon>
        <taxon>Tracheophyta</taxon>
        <taxon>Spermatophyta</taxon>
        <taxon>Magnoliopsida</taxon>
        <taxon>eudicotyledons</taxon>
        <taxon>Gunneridae</taxon>
        <taxon>Pentapetalae</taxon>
        <taxon>asterids</taxon>
        <taxon>lamiids</taxon>
        <taxon>Lamiales</taxon>
        <taxon>Oleaceae</taxon>
        <taxon>Oleeae</taxon>
        <taxon>Fraxinus</taxon>
    </lineage>
</organism>
<sequence>MHDSALQAVMEAGTLLQTLLLAGSPLQWRHPLPPLDTYQIPQSPVVIPAPPLKPIHQESLHNIIATSNINNWDMILILPLSQSVKQLVCIVKVIFRTIYIFQLS</sequence>
<evidence type="ECO:0000313" key="2">
    <source>
        <dbReference type="Proteomes" id="UP000834106"/>
    </source>
</evidence>
<dbReference type="AlphaFoldDB" id="A0AAD2E6Y2"/>
<dbReference type="PANTHER" id="PTHR33431:SF3">
    <property type="entry name" value="ENABLED-LIKE PROTEIN (DUF1635)"/>
    <property type="match status" value="1"/>
</dbReference>
<reference evidence="1" key="1">
    <citation type="submission" date="2023-05" db="EMBL/GenBank/DDBJ databases">
        <authorList>
            <person name="Huff M."/>
        </authorList>
    </citation>
    <scope>NUCLEOTIDE SEQUENCE</scope>
</reference>
<dbReference type="Pfam" id="PF07795">
    <property type="entry name" value="DUF1635"/>
    <property type="match status" value="1"/>
</dbReference>
<dbReference type="InterPro" id="IPR012862">
    <property type="entry name" value="DUF1635"/>
</dbReference>
<dbReference type="EMBL" id="OU503051">
    <property type="protein sequence ID" value="CAI9778438.1"/>
    <property type="molecule type" value="Genomic_DNA"/>
</dbReference>
<protein>
    <submittedName>
        <fullName evidence="1">Uncharacterized protein</fullName>
    </submittedName>
</protein>
<proteinExistence type="predicted"/>
<gene>
    <name evidence="1" type="ORF">FPE_LOCUS25868</name>
</gene>
<dbReference type="Proteomes" id="UP000834106">
    <property type="component" value="Chromosome 16"/>
</dbReference>
<accession>A0AAD2E6Y2</accession>
<name>A0AAD2E6Y2_9LAMI</name>
<keyword evidence="2" id="KW-1185">Reference proteome</keyword>
<evidence type="ECO:0000313" key="1">
    <source>
        <dbReference type="EMBL" id="CAI9778438.1"/>
    </source>
</evidence>
<dbReference type="PANTHER" id="PTHR33431">
    <property type="entry name" value="ENABLED-LIKE PROTEIN (DUF1635)"/>
    <property type="match status" value="1"/>
</dbReference>